<proteinExistence type="inferred from homology"/>
<evidence type="ECO:0000256" key="5">
    <source>
        <dbReference type="RuleBase" id="RU000590"/>
    </source>
</evidence>
<feature type="domain" description="Creatinase N-terminal" evidence="7">
    <location>
        <begin position="43"/>
        <end position="145"/>
    </location>
</feature>
<dbReference type="Proteomes" id="UP000320390">
    <property type="component" value="Chromosome"/>
</dbReference>
<gene>
    <name evidence="8" type="primary">pepQ</name>
    <name evidence="8" type="ORF">Poly30_35560</name>
</gene>
<evidence type="ECO:0000259" key="6">
    <source>
        <dbReference type="Pfam" id="PF00557"/>
    </source>
</evidence>
<dbReference type="EC" id="3.4.13.9" evidence="8"/>
<dbReference type="PANTHER" id="PTHR46112">
    <property type="entry name" value="AMINOPEPTIDASE"/>
    <property type="match status" value="1"/>
</dbReference>
<sequence length="408" mass="43303">MTENNDALSVSDDPRRAEILRHLDGFAAAPAPLNAGERAGFRQRLFGLLQKHGVDAMLIEPGGTLEYLTGVAFHASERLLAAAALSDGTFLWVSPAFEAGRVTTLCERASGSSELTAHVLPWDEHEDSAKIFADALKAKGLGKNVVADPDVRARFTAPIGAHLGTPVGDGSAIARELRGPKCAREIEIMRSAQERTQAAIRAVFAVTEPGMRSTEVGALAHFAQKSLGLTGTWDLSLAGPSGAFPHGDEVDRVLEKGSVMLLDTGGKLHGYCSDTTRTWVVDAAPSDEVQKVWDAVRAAQIAGTEAMGVGKRTGDADKAARTALAKHGYDGGYAHLSHRLGHGIGVQIHEPPYLDGGSDVLMEPGMCFTNEPGIYLPGRFGLRIEDICIITESGVDHFGEWQKGPSAP</sequence>
<name>A0A518EVA2_9BACT</name>
<dbReference type="PANTHER" id="PTHR46112:SF2">
    <property type="entry name" value="XAA-PRO AMINOPEPTIDASE P-RELATED"/>
    <property type="match status" value="1"/>
</dbReference>
<dbReference type="InterPro" id="IPR029149">
    <property type="entry name" value="Creatin/AminoP/Spt16_N"/>
</dbReference>
<dbReference type="Gene3D" id="3.90.230.10">
    <property type="entry name" value="Creatinase/methionine aminopeptidase superfamily"/>
    <property type="match status" value="1"/>
</dbReference>
<dbReference type="InterPro" id="IPR000587">
    <property type="entry name" value="Creatinase_N"/>
</dbReference>
<keyword evidence="9" id="KW-1185">Reference proteome</keyword>
<reference evidence="8 9" key="1">
    <citation type="submission" date="2019-02" db="EMBL/GenBank/DDBJ databases">
        <title>Deep-cultivation of Planctomycetes and their phenomic and genomic characterization uncovers novel biology.</title>
        <authorList>
            <person name="Wiegand S."/>
            <person name="Jogler M."/>
            <person name="Boedeker C."/>
            <person name="Pinto D."/>
            <person name="Vollmers J."/>
            <person name="Rivas-Marin E."/>
            <person name="Kohn T."/>
            <person name="Peeters S.H."/>
            <person name="Heuer A."/>
            <person name="Rast P."/>
            <person name="Oberbeckmann S."/>
            <person name="Bunk B."/>
            <person name="Jeske O."/>
            <person name="Meyerdierks A."/>
            <person name="Storesund J.E."/>
            <person name="Kallscheuer N."/>
            <person name="Luecker S."/>
            <person name="Lage O.M."/>
            <person name="Pohl T."/>
            <person name="Merkel B.J."/>
            <person name="Hornburger P."/>
            <person name="Mueller R.-W."/>
            <person name="Bruemmer F."/>
            <person name="Labrenz M."/>
            <person name="Spormann A.M."/>
            <person name="Op den Camp H."/>
            <person name="Overmann J."/>
            <person name="Amann R."/>
            <person name="Jetten M.S.M."/>
            <person name="Mascher T."/>
            <person name="Medema M.H."/>
            <person name="Devos D.P."/>
            <person name="Kaster A.-K."/>
            <person name="Ovreas L."/>
            <person name="Rohde M."/>
            <person name="Galperin M.Y."/>
            <person name="Jogler C."/>
        </authorList>
    </citation>
    <scope>NUCLEOTIDE SEQUENCE [LARGE SCALE GENOMIC DNA]</scope>
    <source>
        <strain evidence="8 9">Poly30</strain>
    </source>
</reference>
<evidence type="ECO:0000256" key="4">
    <source>
        <dbReference type="ARBA" id="ARBA00023049"/>
    </source>
</evidence>
<dbReference type="SUPFAM" id="SSF55920">
    <property type="entry name" value="Creatinase/aminopeptidase"/>
    <property type="match status" value="1"/>
</dbReference>
<dbReference type="Pfam" id="PF00557">
    <property type="entry name" value="Peptidase_M24"/>
    <property type="match status" value="1"/>
</dbReference>
<dbReference type="Gene3D" id="3.40.350.10">
    <property type="entry name" value="Creatinase/prolidase N-terminal domain"/>
    <property type="match status" value="1"/>
</dbReference>
<protein>
    <submittedName>
        <fullName evidence="8">Xaa-Pro dipeptidase</fullName>
        <ecNumber evidence="8">3.4.13.9</ecNumber>
    </submittedName>
</protein>
<keyword evidence="2 5" id="KW-0479">Metal-binding</keyword>
<dbReference type="AlphaFoldDB" id="A0A518EVA2"/>
<keyword evidence="4" id="KW-0482">Metalloprotease</keyword>
<dbReference type="InterPro" id="IPR050659">
    <property type="entry name" value="Peptidase_M24B"/>
</dbReference>
<keyword evidence="8" id="KW-0224">Dipeptidase</keyword>
<dbReference type="EMBL" id="CP036434">
    <property type="protein sequence ID" value="QDV08020.1"/>
    <property type="molecule type" value="Genomic_DNA"/>
</dbReference>
<evidence type="ECO:0000256" key="2">
    <source>
        <dbReference type="ARBA" id="ARBA00022723"/>
    </source>
</evidence>
<dbReference type="GO" id="GO:0008237">
    <property type="term" value="F:metallopeptidase activity"/>
    <property type="evidence" value="ECO:0007669"/>
    <property type="project" value="UniProtKB-KW"/>
</dbReference>
<dbReference type="GO" id="GO:0046872">
    <property type="term" value="F:metal ion binding"/>
    <property type="evidence" value="ECO:0007669"/>
    <property type="project" value="UniProtKB-KW"/>
</dbReference>
<evidence type="ECO:0000256" key="3">
    <source>
        <dbReference type="ARBA" id="ARBA00022801"/>
    </source>
</evidence>
<keyword evidence="3 8" id="KW-0378">Hydrolase</keyword>
<organism evidence="8 9">
    <name type="scientific">Saltatorellus ferox</name>
    <dbReference type="NCBI Taxonomy" id="2528018"/>
    <lineage>
        <taxon>Bacteria</taxon>
        <taxon>Pseudomonadati</taxon>
        <taxon>Planctomycetota</taxon>
        <taxon>Planctomycetia</taxon>
        <taxon>Planctomycetia incertae sedis</taxon>
        <taxon>Saltatorellus</taxon>
    </lineage>
</organism>
<dbReference type="Pfam" id="PF01321">
    <property type="entry name" value="Creatinase_N"/>
    <property type="match status" value="1"/>
</dbReference>
<dbReference type="GO" id="GO:0102009">
    <property type="term" value="F:proline dipeptidase activity"/>
    <property type="evidence" value="ECO:0007669"/>
    <property type="project" value="UniProtKB-EC"/>
</dbReference>
<dbReference type="InterPro" id="IPR001131">
    <property type="entry name" value="Peptidase_M24B_aminopep-P_CS"/>
</dbReference>
<evidence type="ECO:0000313" key="9">
    <source>
        <dbReference type="Proteomes" id="UP000320390"/>
    </source>
</evidence>
<evidence type="ECO:0000259" key="7">
    <source>
        <dbReference type="Pfam" id="PF01321"/>
    </source>
</evidence>
<evidence type="ECO:0000256" key="1">
    <source>
        <dbReference type="ARBA" id="ARBA00022670"/>
    </source>
</evidence>
<evidence type="ECO:0000313" key="8">
    <source>
        <dbReference type="EMBL" id="QDV08020.1"/>
    </source>
</evidence>
<dbReference type="InterPro" id="IPR036005">
    <property type="entry name" value="Creatinase/aminopeptidase-like"/>
</dbReference>
<dbReference type="SUPFAM" id="SSF53092">
    <property type="entry name" value="Creatinase/prolidase N-terminal domain"/>
    <property type="match status" value="1"/>
</dbReference>
<dbReference type="PROSITE" id="PS00491">
    <property type="entry name" value="PROLINE_PEPTIDASE"/>
    <property type="match status" value="1"/>
</dbReference>
<keyword evidence="1" id="KW-0645">Protease</keyword>
<dbReference type="GO" id="GO:0006508">
    <property type="term" value="P:proteolysis"/>
    <property type="evidence" value="ECO:0007669"/>
    <property type="project" value="UniProtKB-KW"/>
</dbReference>
<accession>A0A518EVA2</accession>
<comment type="similarity">
    <text evidence="5">Belongs to the peptidase M24B family.</text>
</comment>
<dbReference type="InterPro" id="IPR000994">
    <property type="entry name" value="Pept_M24"/>
</dbReference>
<dbReference type="RefSeq" id="WP_419190310.1">
    <property type="nucleotide sequence ID" value="NZ_CP036434.1"/>
</dbReference>
<feature type="domain" description="Peptidase M24" evidence="6">
    <location>
        <begin position="187"/>
        <end position="392"/>
    </location>
</feature>